<feature type="compositionally biased region" description="Basic and acidic residues" evidence="2">
    <location>
        <begin position="668"/>
        <end position="677"/>
    </location>
</feature>
<feature type="compositionally biased region" description="Acidic residues" evidence="2">
    <location>
        <begin position="799"/>
        <end position="809"/>
    </location>
</feature>
<feature type="compositionally biased region" description="Basic and acidic residues" evidence="2">
    <location>
        <begin position="810"/>
        <end position="829"/>
    </location>
</feature>
<dbReference type="GO" id="GO:0005509">
    <property type="term" value="F:calcium ion binding"/>
    <property type="evidence" value="ECO:0007669"/>
    <property type="project" value="InterPro"/>
</dbReference>
<dbReference type="PROSITE" id="PS50222">
    <property type="entry name" value="EF_HAND_2"/>
    <property type="match status" value="1"/>
</dbReference>
<dbReference type="CDD" id="cd22968">
    <property type="entry name" value="DD_EFCAB5"/>
    <property type="match status" value="1"/>
</dbReference>
<feature type="region of interest" description="Disordered" evidence="2">
    <location>
        <begin position="1"/>
        <end position="38"/>
    </location>
</feature>
<dbReference type="PANTHER" id="PTHR46788:SF1">
    <property type="entry name" value="EF-HAND CALCIUM-BINDING DOMAIN-CONTAINING PROTEIN 5"/>
    <property type="match status" value="1"/>
</dbReference>
<feature type="region of interest" description="Disordered" evidence="2">
    <location>
        <begin position="72"/>
        <end position="93"/>
    </location>
</feature>
<dbReference type="InterPro" id="IPR011992">
    <property type="entry name" value="EF-hand-dom_pair"/>
</dbReference>
<feature type="coiled-coil region" evidence="1">
    <location>
        <begin position="251"/>
        <end position="293"/>
    </location>
</feature>
<evidence type="ECO:0000259" key="3">
    <source>
        <dbReference type="PROSITE" id="PS50222"/>
    </source>
</evidence>
<feature type="compositionally biased region" description="Basic and acidic residues" evidence="2">
    <location>
        <begin position="642"/>
        <end position="658"/>
    </location>
</feature>
<feature type="region of interest" description="Disordered" evidence="2">
    <location>
        <begin position="468"/>
        <end position="731"/>
    </location>
</feature>
<feature type="compositionally biased region" description="Basic and acidic residues" evidence="2">
    <location>
        <begin position="685"/>
        <end position="694"/>
    </location>
</feature>
<organism evidence="4">
    <name type="scientific">Phallusia mammillata</name>
    <dbReference type="NCBI Taxonomy" id="59560"/>
    <lineage>
        <taxon>Eukaryota</taxon>
        <taxon>Metazoa</taxon>
        <taxon>Chordata</taxon>
        <taxon>Tunicata</taxon>
        <taxon>Ascidiacea</taxon>
        <taxon>Phlebobranchia</taxon>
        <taxon>Ascidiidae</taxon>
        <taxon>Phallusia</taxon>
    </lineage>
</organism>
<feature type="region of interest" description="Disordered" evidence="2">
    <location>
        <begin position="770"/>
        <end position="830"/>
    </location>
</feature>
<feature type="compositionally biased region" description="Basic and acidic residues" evidence="2">
    <location>
        <begin position="622"/>
        <end position="635"/>
    </location>
</feature>
<dbReference type="InterPro" id="IPR002048">
    <property type="entry name" value="EF_hand_dom"/>
</dbReference>
<dbReference type="PANTHER" id="PTHR46788">
    <property type="entry name" value="EF-HAND CALCIUM-BINDING DOMAIN-CONTAINING PROTEIN 5"/>
    <property type="match status" value="1"/>
</dbReference>
<dbReference type="InterPro" id="IPR003018">
    <property type="entry name" value="GAF"/>
</dbReference>
<sequence length="1604" mass="181691">MATPVLGRNTISSGSAHGSIYTDESSVEHTVEGDSYNMSNVEEQYGQYLMDERSSFTESIVTFSSATTGTNIQSAKHEEYSHSPLSQKSQTPKLAEAPSEVIPASMTVSSAENKPHAEGLLLSQEWLQARRKELEEKLLVLQKQKKQRMQDEKASALKLERTLPLDLLARDWFNDNAVSSELRVYLIEKLLPTLVLGMEKLLLEAEKRGLIENDEDPDFTRSRFNPLNLLAQYLMRNNPRYCQLHESSPYVRGLKKVAEDLKRDVYQLEANKLLRLKSQARKKRILMEESEEQRVMEVQERARLLRIQFTQWLLGPEGRLQLQLIQNALYSYLEISSHLATDDEKIAHYSKELEATDETGKALNVDEYVLYIEEYVCQMPMPDFKQLLRHLDQCAVAFRKTFEHEVWKEMFVKLFESLDSEQSGFIDRHRMLHLLEKFYDKLEDDPKQCLHNPRKWPVIELEELDDLYPDSEDEDGSGDETVNVSTEEIGSSEWASVPMSSLAGTQEATESGPSHEEPKPKETVIQDTSEKSPPTEGVEIKPEEVTETGTDEKAADGEVDKIENDAEQLMPELKPEQKYEEDNVSNKVSSAAGEDKPSNPVTPEKPTDNAEQQDQVAASGDVDEKPSEEPVKTPDQESAAETVDKDVAEVNEPEKTDVTDEVTPAVEVKVEDTVGESKEEDEVKEETARDKTDEEPPTQQEDLDNEQKPIEVAQEEAEQEETRKKVGDDAEAAGDINKFLSSTNKLAATLVTPAPSTDESMDVGPVSVQFSKEIPQPPGRKTTSFSTVRKRTTDKDASDVEVTDTEDEAGEKSTEKVQNEISEREKAEDTETVATTLLDVESETILIQHTAEEMRDDVYFPQPVDVKTRPASASRMSVTFAAEPLILPERPSAEFFSHYSSRSQSRMTSVFDESQLSQGRFVSLLENFVTDDTNHITVEQLVNFIHGGYVETEEEKMLRLARARKEALSAKHRQMVDRLFNIWDNDGQGNLDHEEVEDVLSKYKGGMESAALKRGRQAVRQIRKNSPYHDRRRLNKNEFHVYINTVCAEMAGGEEVFDGVIEYLTSTVERTYAERVRGEARRKWLAQIQASAETGGASMESVYRAVFQTLFKDADAHGNQKKVSSYIALLEHNTLYPHRGGVLLRYVATTPDNAPYMLGKAFYEDMRGISFYAVRRGKMVHVPRVQSHGRIYFWNTDRQEGEREGSLVLVPLRDVKRRTYGLIGIDNIDNAPGADRSIFASHETSFYQGVAKTFSWAFHHVDLRRKLLRIIDAAMSWVHSRAPKVRTIVIYFVEPDPKGQANHVLRKMMTADNNKGVTTAHARPTRLYRKDNLFRDYLFKCVDNSETTSADAYGERHTAYPLRDDSGRCQCVIDISIGVLRNLPSHEYREVQRMLKLLQAANREVMKESTGGEKTVVLEAEERASDETRVDIMFDRLMLTDLRENVSKLDNSLFAELKNYQVPPVMIHNILKAVLHLFHHDREMHAEFEDWVKCKQMLTARLRQQIVTYDPTSDKENGDGEENTEAIVQNVGALLKGIAHGAVAKHGSRPAQQLYNWAFVCLSLIEHARKMRQNEGQPAVTPVTSASTNLTTESGADLGCGESI</sequence>
<feature type="compositionally biased region" description="Polar residues" evidence="2">
    <location>
        <begin position="498"/>
        <end position="512"/>
    </location>
</feature>
<dbReference type="InterPro" id="IPR029016">
    <property type="entry name" value="GAF-like_dom_sf"/>
</dbReference>
<feature type="compositionally biased region" description="Basic and acidic residues" evidence="2">
    <location>
        <begin position="513"/>
        <end position="530"/>
    </location>
</feature>
<feature type="coiled-coil region" evidence="1">
    <location>
        <begin position="124"/>
        <end position="151"/>
    </location>
</feature>
<dbReference type="Gene3D" id="1.10.238.10">
    <property type="entry name" value="EF-hand"/>
    <property type="match status" value="1"/>
</dbReference>
<protein>
    <submittedName>
        <fullName evidence="4">EF-hand calcium-binding domain-containing protein 5-like</fullName>
    </submittedName>
</protein>
<keyword evidence="1" id="KW-0175">Coiled coil</keyword>
<feature type="compositionally biased region" description="Polar residues" evidence="2">
    <location>
        <begin position="83"/>
        <end position="92"/>
    </location>
</feature>
<dbReference type="SMART" id="SM00065">
    <property type="entry name" value="GAF"/>
    <property type="match status" value="1"/>
</dbReference>
<feature type="compositionally biased region" description="Basic and acidic residues" evidence="2">
    <location>
        <begin position="538"/>
        <end position="564"/>
    </location>
</feature>
<evidence type="ECO:0000256" key="2">
    <source>
        <dbReference type="SAM" id="MobiDB-lite"/>
    </source>
</evidence>
<feature type="compositionally biased region" description="Acidic residues" evidence="2">
    <location>
        <begin position="695"/>
        <end position="704"/>
    </location>
</feature>
<evidence type="ECO:0000313" key="4">
    <source>
        <dbReference type="EMBL" id="CAB3241204.1"/>
    </source>
</evidence>
<dbReference type="Gene3D" id="3.30.450.40">
    <property type="match status" value="1"/>
</dbReference>
<evidence type="ECO:0000256" key="1">
    <source>
        <dbReference type="SAM" id="Coils"/>
    </source>
</evidence>
<gene>
    <name evidence="4" type="primary">Efcab5</name>
</gene>
<reference evidence="4" key="1">
    <citation type="submission" date="2020-04" db="EMBL/GenBank/DDBJ databases">
        <authorList>
            <person name="Neveu A P."/>
        </authorList>
    </citation>
    <scope>NUCLEOTIDE SEQUENCE</scope>
    <source>
        <tissue evidence="4">Whole embryo</tissue>
    </source>
</reference>
<proteinExistence type="evidence at transcript level"/>
<name>A0A6F9DCE4_9ASCI</name>
<dbReference type="Gene3D" id="1.20.920.20">
    <property type="match status" value="1"/>
</dbReference>
<accession>A0A6F9DCE4</accession>
<dbReference type="EMBL" id="LR784751">
    <property type="protein sequence ID" value="CAB3241204.1"/>
    <property type="molecule type" value="mRNA"/>
</dbReference>
<dbReference type="SUPFAM" id="SSF47473">
    <property type="entry name" value="EF-hand"/>
    <property type="match status" value="2"/>
</dbReference>
<feature type="compositionally biased region" description="Acidic residues" evidence="2">
    <location>
        <begin position="468"/>
        <end position="478"/>
    </location>
</feature>
<feature type="domain" description="EF-hand" evidence="3">
    <location>
        <begin position="971"/>
        <end position="1006"/>
    </location>
</feature>
<dbReference type="SUPFAM" id="SSF55781">
    <property type="entry name" value="GAF domain-like"/>
    <property type="match status" value="1"/>
</dbReference>